<evidence type="ECO:0000313" key="2">
    <source>
        <dbReference type="EMBL" id="KAG9449710.1"/>
    </source>
</evidence>
<organism evidence="2 3">
    <name type="scientific">Aristolochia fimbriata</name>
    <name type="common">White veined hardy Dutchman's pipe vine</name>
    <dbReference type="NCBI Taxonomy" id="158543"/>
    <lineage>
        <taxon>Eukaryota</taxon>
        <taxon>Viridiplantae</taxon>
        <taxon>Streptophyta</taxon>
        <taxon>Embryophyta</taxon>
        <taxon>Tracheophyta</taxon>
        <taxon>Spermatophyta</taxon>
        <taxon>Magnoliopsida</taxon>
        <taxon>Magnoliidae</taxon>
        <taxon>Piperales</taxon>
        <taxon>Aristolochiaceae</taxon>
        <taxon>Aristolochia</taxon>
    </lineage>
</organism>
<evidence type="ECO:0000256" key="1">
    <source>
        <dbReference type="SAM" id="MobiDB-lite"/>
    </source>
</evidence>
<dbReference type="Proteomes" id="UP000825729">
    <property type="component" value="Unassembled WGS sequence"/>
</dbReference>
<keyword evidence="3" id="KW-1185">Reference proteome</keyword>
<protein>
    <submittedName>
        <fullName evidence="2">Uncharacterized protein</fullName>
    </submittedName>
</protein>
<feature type="region of interest" description="Disordered" evidence="1">
    <location>
        <begin position="57"/>
        <end position="77"/>
    </location>
</feature>
<dbReference type="AlphaFoldDB" id="A0AAV7ENM0"/>
<comment type="caution">
    <text evidence="2">The sequence shown here is derived from an EMBL/GenBank/DDBJ whole genome shotgun (WGS) entry which is preliminary data.</text>
</comment>
<dbReference type="EMBL" id="JAINDJ010000004">
    <property type="protein sequence ID" value="KAG9449710.1"/>
    <property type="molecule type" value="Genomic_DNA"/>
</dbReference>
<evidence type="ECO:0000313" key="3">
    <source>
        <dbReference type="Proteomes" id="UP000825729"/>
    </source>
</evidence>
<sequence>MVGKRIPEGETIRKFGHFMDPSHIEVGQSSAVSETRVLTLESHEPVIALGTHEPVGRDVPRRCRDPTRETKLLPPKGDKWQCTVKNN</sequence>
<proteinExistence type="predicted"/>
<gene>
    <name evidence="2" type="ORF">H6P81_009675</name>
</gene>
<reference evidence="2 3" key="1">
    <citation type="submission" date="2021-07" db="EMBL/GenBank/DDBJ databases">
        <title>The Aristolochia fimbriata genome: insights into angiosperm evolution, floral development and chemical biosynthesis.</title>
        <authorList>
            <person name="Jiao Y."/>
        </authorList>
    </citation>
    <scope>NUCLEOTIDE SEQUENCE [LARGE SCALE GENOMIC DNA]</scope>
    <source>
        <strain evidence="2">IBCAS-2021</strain>
        <tissue evidence="2">Leaf</tissue>
    </source>
</reference>
<name>A0AAV7ENM0_ARIFI</name>
<accession>A0AAV7ENM0</accession>